<organism evidence="5 6">
    <name type="scientific">Faecalibacter rhinopitheci</name>
    <dbReference type="NCBI Taxonomy" id="2779678"/>
    <lineage>
        <taxon>Bacteria</taxon>
        <taxon>Pseudomonadati</taxon>
        <taxon>Bacteroidota</taxon>
        <taxon>Flavobacteriia</taxon>
        <taxon>Flavobacteriales</taxon>
        <taxon>Weeksellaceae</taxon>
        <taxon>Faecalibacter</taxon>
    </lineage>
</organism>
<feature type="domain" description="Proteinase inhibitor I42 chagasin" evidence="4">
    <location>
        <begin position="40"/>
        <end position="127"/>
    </location>
</feature>
<evidence type="ECO:0000256" key="1">
    <source>
        <dbReference type="ARBA" id="ARBA00022690"/>
    </source>
</evidence>
<reference evidence="5" key="1">
    <citation type="submission" date="2020-10" db="EMBL/GenBank/DDBJ databases">
        <authorList>
            <person name="Lu T."/>
            <person name="Wang Q."/>
            <person name="Han X."/>
        </authorList>
    </citation>
    <scope>NUCLEOTIDE SEQUENCE</scope>
    <source>
        <strain evidence="5">WQ 117</strain>
    </source>
</reference>
<keyword evidence="6" id="KW-1185">Reference proteome</keyword>
<dbReference type="Pfam" id="PF09394">
    <property type="entry name" value="Inhibitor_I42"/>
    <property type="match status" value="1"/>
</dbReference>
<dbReference type="InterPro" id="IPR052781">
    <property type="entry name" value="Cys_protease_inhibitor_I42"/>
</dbReference>
<dbReference type="PANTHER" id="PTHR36530">
    <property type="entry name" value="INHIBITOR OF CYSTEINE PEPTIDASE"/>
    <property type="match status" value="1"/>
</dbReference>
<protein>
    <submittedName>
        <fullName evidence="5">Protease inhibitor I42 family protein</fullName>
    </submittedName>
</protein>
<dbReference type="Gene3D" id="2.60.40.2020">
    <property type="match status" value="1"/>
</dbReference>
<feature type="chain" id="PRO_5035244281" evidence="3">
    <location>
        <begin position="21"/>
        <end position="130"/>
    </location>
</feature>
<keyword evidence="3" id="KW-0732">Signal</keyword>
<evidence type="ECO:0000256" key="3">
    <source>
        <dbReference type="SAM" id="SignalP"/>
    </source>
</evidence>
<dbReference type="InterPro" id="IPR036331">
    <property type="entry name" value="Chagasin-like_sf"/>
</dbReference>
<dbReference type="InterPro" id="IPR018990">
    <property type="entry name" value="Prot_inh_I42_chagasin"/>
</dbReference>
<dbReference type="PANTHER" id="PTHR36530:SF1">
    <property type="entry name" value="AMOEBIASIN-1"/>
    <property type="match status" value="1"/>
</dbReference>
<dbReference type="GO" id="GO:0004869">
    <property type="term" value="F:cysteine-type endopeptidase inhibitor activity"/>
    <property type="evidence" value="ECO:0007669"/>
    <property type="project" value="UniProtKB-KW"/>
</dbReference>
<comment type="caution">
    <text evidence="5">The sequence shown here is derived from an EMBL/GenBank/DDBJ whole genome shotgun (WGS) entry which is preliminary data.</text>
</comment>
<proteinExistence type="predicted"/>
<accession>A0A8J7FLP0</accession>
<dbReference type="RefSeq" id="WP_194182176.1">
    <property type="nucleotide sequence ID" value="NZ_JADGIK010000002.1"/>
</dbReference>
<dbReference type="PROSITE" id="PS51257">
    <property type="entry name" value="PROKAR_LIPOPROTEIN"/>
    <property type="match status" value="1"/>
</dbReference>
<keyword evidence="2" id="KW-0789">Thiol protease inhibitor</keyword>
<feature type="signal peptide" evidence="3">
    <location>
        <begin position="1"/>
        <end position="20"/>
    </location>
</feature>
<evidence type="ECO:0000256" key="2">
    <source>
        <dbReference type="ARBA" id="ARBA00022704"/>
    </source>
</evidence>
<evidence type="ECO:0000313" key="5">
    <source>
        <dbReference type="EMBL" id="MBF0596647.1"/>
    </source>
</evidence>
<keyword evidence="1" id="KW-0646">Protease inhibitor</keyword>
<evidence type="ECO:0000259" key="4">
    <source>
        <dbReference type="Pfam" id="PF09394"/>
    </source>
</evidence>
<dbReference type="Proteomes" id="UP000608754">
    <property type="component" value="Unassembled WGS sequence"/>
</dbReference>
<dbReference type="AlphaFoldDB" id="A0A8J7FLP0"/>
<sequence>MKKVLLLVTAAVLMTSCAVSKTSKSTIVDLDKVDSEMTINMKLGEVVKIEASSNPSTGYNWNTTFPSGCSVKLEKEDSRNIYNDGRMGAPIVAIYEMKAEQIGECVVEFDYSRSWEGQSKNPKRLKFVVK</sequence>
<gene>
    <name evidence="5" type="ORF">IM532_04135</name>
</gene>
<dbReference type="SUPFAM" id="SSF141066">
    <property type="entry name" value="ICP-like"/>
    <property type="match status" value="1"/>
</dbReference>
<evidence type="ECO:0000313" key="6">
    <source>
        <dbReference type="Proteomes" id="UP000608754"/>
    </source>
</evidence>
<dbReference type="EMBL" id="JADGIK010000002">
    <property type="protein sequence ID" value="MBF0596647.1"/>
    <property type="molecule type" value="Genomic_DNA"/>
</dbReference>
<name>A0A8J7FLP0_9FLAO</name>